<dbReference type="STRING" id="512399.A8709_32450"/>
<organism evidence="1 2">
    <name type="scientific">Paenibacillus pectinilyticus</name>
    <dbReference type="NCBI Taxonomy" id="512399"/>
    <lineage>
        <taxon>Bacteria</taxon>
        <taxon>Bacillati</taxon>
        <taxon>Bacillota</taxon>
        <taxon>Bacilli</taxon>
        <taxon>Bacillales</taxon>
        <taxon>Paenibacillaceae</taxon>
        <taxon>Paenibacillus</taxon>
    </lineage>
</organism>
<evidence type="ECO:0000313" key="2">
    <source>
        <dbReference type="Proteomes" id="UP000093309"/>
    </source>
</evidence>
<dbReference type="RefSeq" id="WP_065856914.1">
    <property type="nucleotide sequence ID" value="NZ_LYPC01000027.1"/>
</dbReference>
<dbReference type="Proteomes" id="UP000093309">
    <property type="component" value="Unassembled WGS sequence"/>
</dbReference>
<name>A0A1C0ZWN9_9BACL</name>
<comment type="caution">
    <text evidence="1">The sequence shown here is derived from an EMBL/GenBank/DDBJ whole genome shotgun (WGS) entry which is preliminary data.</text>
</comment>
<protein>
    <submittedName>
        <fullName evidence="1">Uncharacterized protein</fullName>
    </submittedName>
</protein>
<reference evidence="2" key="1">
    <citation type="submission" date="2016-05" db="EMBL/GenBank/DDBJ databases">
        <title>Paenibacillus oryzae. sp. nov., isolated from the rice root.</title>
        <authorList>
            <person name="Zhang J."/>
            <person name="Zhang X."/>
        </authorList>
    </citation>
    <scope>NUCLEOTIDE SEQUENCE [LARGE SCALE GENOMIC DNA]</scope>
    <source>
        <strain evidence="2">KCTC13222</strain>
    </source>
</reference>
<accession>A0A1C0ZWN9</accession>
<evidence type="ECO:0000313" key="1">
    <source>
        <dbReference type="EMBL" id="OCT12534.1"/>
    </source>
</evidence>
<gene>
    <name evidence="1" type="ORF">A8709_32450</name>
</gene>
<dbReference type="EMBL" id="LYPC01000027">
    <property type="protein sequence ID" value="OCT12534.1"/>
    <property type="molecule type" value="Genomic_DNA"/>
</dbReference>
<proteinExistence type="predicted"/>
<dbReference type="AlphaFoldDB" id="A0A1C0ZWN9"/>
<sequence>MKTLLELADQEIEALEYAIRDESDMDDYMHDFPKYTSKDLLYVLKALVKENKALKAKPQPITIKRRIAG</sequence>
<keyword evidence="2" id="KW-1185">Reference proteome</keyword>